<feature type="region of interest" description="Disordered" evidence="10">
    <location>
        <begin position="670"/>
        <end position="702"/>
    </location>
</feature>
<evidence type="ECO:0000256" key="3">
    <source>
        <dbReference type="ARBA" id="ARBA00010429"/>
    </source>
</evidence>
<dbReference type="InterPro" id="IPR036136">
    <property type="entry name" value="Nit/Sulf_reduc_fer-like_dom_sf"/>
</dbReference>
<evidence type="ECO:0000256" key="6">
    <source>
        <dbReference type="ARBA" id="ARBA00022723"/>
    </source>
</evidence>
<keyword evidence="8" id="KW-0408">Iron</keyword>
<evidence type="ECO:0000259" key="13">
    <source>
        <dbReference type="Pfam" id="PF03460"/>
    </source>
</evidence>
<dbReference type="GO" id="GO:0020037">
    <property type="term" value="F:heme binding"/>
    <property type="evidence" value="ECO:0007669"/>
    <property type="project" value="InterPro"/>
</dbReference>
<evidence type="ECO:0000256" key="1">
    <source>
        <dbReference type="ARBA" id="ARBA00001929"/>
    </source>
</evidence>
<dbReference type="PANTHER" id="PTHR11493">
    <property type="entry name" value="SULFITE REDUCTASE [NADPH] SUBUNIT BETA-RELATED"/>
    <property type="match status" value="1"/>
</dbReference>
<dbReference type="NCBIfam" id="NF010029">
    <property type="entry name" value="PRK13504.1"/>
    <property type="match status" value="1"/>
</dbReference>
<dbReference type="FunFam" id="3.30.413.10:FF:000014">
    <property type="entry name" value="Sulfite reductase [ferredoxin], chloroplastic"/>
    <property type="match status" value="1"/>
</dbReference>
<dbReference type="RefSeq" id="XP_009035079.1">
    <property type="nucleotide sequence ID" value="XM_009036831.1"/>
</dbReference>
<dbReference type="Pfam" id="PF03460">
    <property type="entry name" value="NIR_SIR_ferr"/>
    <property type="match status" value="1"/>
</dbReference>
<feature type="signal peptide" evidence="11">
    <location>
        <begin position="1"/>
        <end position="17"/>
    </location>
</feature>
<evidence type="ECO:0000256" key="5">
    <source>
        <dbReference type="ARBA" id="ARBA00022617"/>
    </source>
</evidence>
<accession>F0Y3E5</accession>
<dbReference type="Proteomes" id="UP000002729">
    <property type="component" value="Unassembled WGS sequence"/>
</dbReference>
<feature type="chain" id="PRO_5003262661" evidence="11">
    <location>
        <begin position="18"/>
        <end position="813"/>
    </location>
</feature>
<dbReference type="InterPro" id="IPR045854">
    <property type="entry name" value="NO2/SO3_Rdtase_4Fe4S_sf"/>
</dbReference>
<dbReference type="InterPro" id="IPR006067">
    <property type="entry name" value="NO2/SO3_Rdtase_4Fe4S_dom"/>
</dbReference>
<dbReference type="PROSITE" id="PS00365">
    <property type="entry name" value="NIR_SIR"/>
    <property type="match status" value="1"/>
</dbReference>
<dbReference type="InterPro" id="IPR045169">
    <property type="entry name" value="NO2/SO3_Rdtase_4Fe4S_prot"/>
</dbReference>
<gene>
    <name evidence="14" type="primary">SIR1</name>
    <name evidence="14" type="ORF">AURANDRAFT_71245</name>
</gene>
<evidence type="ECO:0000256" key="10">
    <source>
        <dbReference type="SAM" id="MobiDB-lite"/>
    </source>
</evidence>
<protein>
    <submittedName>
        <fullName evidence="14">Uncharacterized protein SIR1</fullName>
    </submittedName>
</protein>
<keyword evidence="9" id="KW-0411">Iron-sulfur</keyword>
<comment type="cofactor">
    <cofactor evidence="2">
        <name>[4Fe-4S] cluster</name>
        <dbReference type="ChEBI" id="CHEBI:49883"/>
    </cofactor>
</comment>
<dbReference type="KEGG" id="aaf:AURANDRAFT_71245"/>
<evidence type="ECO:0000256" key="9">
    <source>
        <dbReference type="ARBA" id="ARBA00023014"/>
    </source>
</evidence>
<dbReference type="PANTHER" id="PTHR11493:SF47">
    <property type="entry name" value="SULFITE REDUCTASE [NADPH] SUBUNIT BETA"/>
    <property type="match status" value="1"/>
</dbReference>
<dbReference type="EMBL" id="GL833124">
    <property type="protein sequence ID" value="EGB10264.1"/>
    <property type="molecule type" value="Genomic_DNA"/>
</dbReference>
<sequence>MMRCVGLVAAAAYVANALVAPPRAVRRLSGALNVLGERTLSEEKVQGLDGVNAMKLASDHLRHPLVEDLGDLETISISHDSYNLLKFHGSYQQDDREKRKKGAEKAWQFMLRLKVPGGEVPGPLFKVLDDLCMDYGQQDLRMTTRQAFQMHGISKANLKHVIRTIMEAGSTTIGGCGDINRNVMLPPAPIDDPKRPWYKEARRVGAICAELFVPQTEAFSEIWCDGEKLASVQYWKRHMLDDVPSVAAFDQAAEQACDDRVQGWMRSVDGNGINLDHPVEPIYGDTYLPRKFKIGVTVEGDNSIDVYINDIGIIVLEDGSGYNVAVGGGLGRTHGKETTFARAAHEMCFVPEEQLVLVLKAIVAAQRDHGNREVRANARLKYLVHTLGEANFKSLVESYLGFELADPKPSKPWRYSDWMGWHDAGDGSLFVGINVDQGRIRDFATPQTAGAKPQLRTFLREAVDLYGVDIILSPTQSMILQNVKPGDKAAIDALMAKHDVLPIEAVDPLQRLSMACPALPLCGLAVTEAERYMPKMIERVRNVLDHVGLHDDEIMMRMTGCPNGCARPYMAELAFVGDGKASYQLYVGGSPVLTRVGFEYKERCKVKTMEHSLEPLFAMWRDQRVDEAEAFGDFAQRVGQPALAAFAADYACTSEINADLAKSINTGNAAEDETSGAGMTDSLGSLVENLRPHPSSLRKQVEARHKSAGEFSFYGPAGSDFGQSLCKPRTRDAGHFSPGPARYNYLHMTPELVTRLNQHRAKQQDWPSSANFNTSDIQSKFTFEQSRPFFDPLPNSCQSTIRERLRRHNPNQP</sequence>
<dbReference type="AlphaFoldDB" id="F0Y3E5"/>
<evidence type="ECO:0000256" key="8">
    <source>
        <dbReference type="ARBA" id="ARBA00023004"/>
    </source>
</evidence>
<dbReference type="PRINTS" id="PR00397">
    <property type="entry name" value="SIROHAEM"/>
</dbReference>
<keyword evidence="7" id="KW-0560">Oxidoreductase</keyword>
<feature type="domain" description="Nitrite/sulphite reductase 4Fe-4S" evidence="12">
    <location>
        <begin position="275"/>
        <end position="402"/>
    </location>
</feature>
<dbReference type="InParanoid" id="F0Y3E5"/>
<dbReference type="SUPFAM" id="SSF56014">
    <property type="entry name" value="Nitrite and sulphite reductase 4Fe-4S domain-like"/>
    <property type="match status" value="2"/>
</dbReference>
<evidence type="ECO:0000256" key="4">
    <source>
        <dbReference type="ARBA" id="ARBA00022485"/>
    </source>
</evidence>
<organism evidence="15">
    <name type="scientific">Aureococcus anophagefferens</name>
    <name type="common">Harmful bloom alga</name>
    <dbReference type="NCBI Taxonomy" id="44056"/>
    <lineage>
        <taxon>Eukaryota</taxon>
        <taxon>Sar</taxon>
        <taxon>Stramenopiles</taxon>
        <taxon>Ochrophyta</taxon>
        <taxon>Pelagophyceae</taxon>
        <taxon>Pelagomonadales</taxon>
        <taxon>Pelagomonadaceae</taxon>
        <taxon>Aureococcus</taxon>
    </lineage>
</organism>
<evidence type="ECO:0000313" key="14">
    <source>
        <dbReference type="EMBL" id="EGB10264.1"/>
    </source>
</evidence>
<dbReference type="GO" id="GO:0051539">
    <property type="term" value="F:4 iron, 4 sulfur cluster binding"/>
    <property type="evidence" value="ECO:0007669"/>
    <property type="project" value="UniProtKB-KW"/>
</dbReference>
<keyword evidence="11" id="KW-0732">Signal</keyword>
<evidence type="ECO:0000259" key="12">
    <source>
        <dbReference type="Pfam" id="PF01077"/>
    </source>
</evidence>
<name>F0Y3E5_AURAN</name>
<dbReference type="GO" id="GO:0000103">
    <property type="term" value="P:sulfate assimilation"/>
    <property type="evidence" value="ECO:0007669"/>
    <property type="project" value="TreeGrafter"/>
</dbReference>
<evidence type="ECO:0000256" key="7">
    <source>
        <dbReference type="ARBA" id="ARBA00023002"/>
    </source>
</evidence>
<evidence type="ECO:0000256" key="11">
    <source>
        <dbReference type="SAM" id="SignalP"/>
    </source>
</evidence>
<dbReference type="eggNOG" id="KOG0560">
    <property type="taxonomic scope" value="Eukaryota"/>
</dbReference>
<dbReference type="InterPro" id="IPR006066">
    <property type="entry name" value="NO2/SO3_Rdtase_FeS/sirohaem_BS"/>
</dbReference>
<keyword evidence="15" id="KW-1185">Reference proteome</keyword>
<dbReference type="GeneID" id="20228128"/>
<dbReference type="GO" id="GO:0016002">
    <property type="term" value="F:sulfite reductase activity"/>
    <property type="evidence" value="ECO:0007669"/>
    <property type="project" value="TreeGrafter"/>
</dbReference>
<proteinExistence type="inferred from homology"/>
<evidence type="ECO:0000313" key="15">
    <source>
        <dbReference type="Proteomes" id="UP000002729"/>
    </source>
</evidence>
<comment type="similarity">
    <text evidence="3">Belongs to the nitrite and sulfite reductase 4Fe-4S domain family.</text>
</comment>
<dbReference type="GO" id="GO:0046872">
    <property type="term" value="F:metal ion binding"/>
    <property type="evidence" value="ECO:0007669"/>
    <property type="project" value="UniProtKB-KW"/>
</dbReference>
<dbReference type="Gene3D" id="3.30.413.10">
    <property type="entry name" value="Sulfite Reductase Hemoprotein, domain 1"/>
    <property type="match status" value="2"/>
</dbReference>
<keyword evidence="6" id="KW-0479">Metal-binding</keyword>
<keyword evidence="4" id="KW-0004">4Fe-4S</keyword>
<dbReference type="OMA" id="WQMMLRL"/>
<dbReference type="SUPFAM" id="SSF55124">
    <property type="entry name" value="Nitrite/Sulfite reductase N-terminal domain-like"/>
    <property type="match status" value="2"/>
</dbReference>
<dbReference type="Pfam" id="PF01077">
    <property type="entry name" value="NIR_SIR"/>
    <property type="match status" value="1"/>
</dbReference>
<reference evidence="14 15" key="1">
    <citation type="journal article" date="2011" name="Proc. Natl. Acad. Sci. U.S.A.">
        <title>Niche of harmful alga Aureococcus anophagefferens revealed through ecogenomics.</title>
        <authorList>
            <person name="Gobler C.J."/>
            <person name="Berry D.L."/>
            <person name="Dyhrman S.T."/>
            <person name="Wilhelm S.W."/>
            <person name="Salamov A."/>
            <person name="Lobanov A.V."/>
            <person name="Zhang Y."/>
            <person name="Collier J.L."/>
            <person name="Wurch L.L."/>
            <person name="Kustka A.B."/>
            <person name="Dill B.D."/>
            <person name="Shah M."/>
            <person name="VerBerkmoes N.C."/>
            <person name="Kuo A."/>
            <person name="Terry A."/>
            <person name="Pangilinan J."/>
            <person name="Lindquist E.A."/>
            <person name="Lucas S."/>
            <person name="Paulsen I.T."/>
            <person name="Hattenrath-Lehmann T.K."/>
            <person name="Talmage S.C."/>
            <person name="Walker E.A."/>
            <person name="Koch F."/>
            <person name="Burson A.M."/>
            <person name="Marcoval M.A."/>
            <person name="Tang Y.Z."/>
            <person name="Lecleir G.R."/>
            <person name="Coyne K.J."/>
            <person name="Berg G.M."/>
            <person name="Bertrand E.M."/>
            <person name="Saito M.A."/>
            <person name="Gladyshev V.N."/>
            <person name="Grigoriev I.V."/>
        </authorList>
    </citation>
    <scope>NUCLEOTIDE SEQUENCE [LARGE SCALE GENOMIC DNA]</scope>
    <source>
        <strain evidence="15">CCMP 1984</strain>
    </source>
</reference>
<dbReference type="GO" id="GO:0009337">
    <property type="term" value="C:sulfite reductase complex (NADPH)"/>
    <property type="evidence" value="ECO:0007669"/>
    <property type="project" value="TreeGrafter"/>
</dbReference>
<dbReference type="OrthoDB" id="1688044at2759"/>
<feature type="domain" description="Nitrite/Sulfite reductase ferredoxin-like" evidence="13">
    <location>
        <begin position="109"/>
        <end position="167"/>
    </location>
</feature>
<keyword evidence="5" id="KW-0349">Heme</keyword>
<comment type="cofactor">
    <cofactor evidence="1">
        <name>siroheme</name>
        <dbReference type="ChEBI" id="CHEBI:60052"/>
    </cofactor>
</comment>
<dbReference type="GO" id="GO:0050311">
    <property type="term" value="F:sulfite reductase (ferredoxin) activity"/>
    <property type="evidence" value="ECO:0007669"/>
    <property type="project" value="TreeGrafter"/>
</dbReference>
<dbReference type="InterPro" id="IPR005117">
    <property type="entry name" value="NiRdtase/SiRdtase_haem-b_fer"/>
</dbReference>
<evidence type="ECO:0000256" key="2">
    <source>
        <dbReference type="ARBA" id="ARBA00001966"/>
    </source>
</evidence>